<dbReference type="EMBL" id="CM056809">
    <property type="protein sequence ID" value="KAJ8650678.1"/>
    <property type="molecule type" value="Genomic_DNA"/>
</dbReference>
<comment type="caution">
    <text evidence="1">The sequence shown here is derived from an EMBL/GenBank/DDBJ whole genome shotgun (WGS) entry which is preliminary data.</text>
</comment>
<keyword evidence="2" id="KW-1185">Reference proteome</keyword>
<gene>
    <name evidence="1" type="ORF">MRB53_003701</name>
</gene>
<protein>
    <submittedName>
        <fullName evidence="1">Uncharacterized protein</fullName>
    </submittedName>
</protein>
<dbReference type="Proteomes" id="UP001234297">
    <property type="component" value="Chromosome 1"/>
</dbReference>
<sequence>MVDGVAEKSLQLPWQCLDGKVVMVTGISSGIGYDICLALAKASCNIVATTRRIDRLESLCKEKNQMGSSSNPQLTTIRSMSVELNVSVFTTPPFPPTKTHFRVS</sequence>
<reference evidence="1 2" key="1">
    <citation type="journal article" date="2022" name="Hortic Res">
        <title>A haplotype resolved chromosomal level avocado genome allows analysis of novel avocado genes.</title>
        <authorList>
            <person name="Nath O."/>
            <person name="Fletcher S.J."/>
            <person name="Hayward A."/>
            <person name="Shaw L.M."/>
            <person name="Masouleh A.K."/>
            <person name="Furtado A."/>
            <person name="Henry R.J."/>
            <person name="Mitter N."/>
        </authorList>
    </citation>
    <scope>NUCLEOTIDE SEQUENCE [LARGE SCALE GENOMIC DNA]</scope>
    <source>
        <strain evidence="2">cv. Hass</strain>
    </source>
</reference>
<evidence type="ECO:0000313" key="1">
    <source>
        <dbReference type="EMBL" id="KAJ8650678.1"/>
    </source>
</evidence>
<name>A0ACC2MYH0_PERAE</name>
<accession>A0ACC2MYH0</accession>
<evidence type="ECO:0000313" key="2">
    <source>
        <dbReference type="Proteomes" id="UP001234297"/>
    </source>
</evidence>
<organism evidence="1 2">
    <name type="scientific">Persea americana</name>
    <name type="common">Avocado</name>
    <dbReference type="NCBI Taxonomy" id="3435"/>
    <lineage>
        <taxon>Eukaryota</taxon>
        <taxon>Viridiplantae</taxon>
        <taxon>Streptophyta</taxon>
        <taxon>Embryophyta</taxon>
        <taxon>Tracheophyta</taxon>
        <taxon>Spermatophyta</taxon>
        <taxon>Magnoliopsida</taxon>
        <taxon>Magnoliidae</taxon>
        <taxon>Laurales</taxon>
        <taxon>Lauraceae</taxon>
        <taxon>Persea</taxon>
    </lineage>
</organism>
<proteinExistence type="predicted"/>